<dbReference type="AlphaFoldDB" id="A0A4R3NH95"/>
<evidence type="ECO:0000313" key="9">
    <source>
        <dbReference type="Proteomes" id="UP000295055"/>
    </source>
</evidence>
<dbReference type="RefSeq" id="WP_132496589.1">
    <property type="nucleotide sequence ID" value="NZ_SMAS01000006.1"/>
</dbReference>
<evidence type="ECO:0000259" key="7">
    <source>
        <dbReference type="Pfam" id="PF14691"/>
    </source>
</evidence>
<dbReference type="PANTHER" id="PTHR42783:SF3">
    <property type="entry name" value="GLUTAMATE SYNTHASE [NADPH] SMALL CHAIN-RELATED"/>
    <property type="match status" value="1"/>
</dbReference>
<evidence type="ECO:0000256" key="3">
    <source>
        <dbReference type="ARBA" id="ARBA00023002"/>
    </source>
</evidence>
<reference evidence="8 9" key="1">
    <citation type="submission" date="2019-03" db="EMBL/GenBank/DDBJ databases">
        <title>Genomic analyses of the natural microbiome of Caenorhabditis elegans.</title>
        <authorList>
            <person name="Samuel B."/>
        </authorList>
    </citation>
    <scope>NUCLEOTIDE SEQUENCE [LARGE SCALE GENOMIC DNA]</scope>
    <source>
        <strain evidence="8 9">JUb102</strain>
    </source>
</reference>
<accession>A0A4R3NH95</accession>
<comment type="caution">
    <text evidence="8">The sequence shown here is derived from an EMBL/GenBank/DDBJ whole genome shotgun (WGS) entry which is preliminary data.</text>
</comment>
<dbReference type="Proteomes" id="UP000295055">
    <property type="component" value="Unassembled WGS sequence"/>
</dbReference>
<dbReference type="FunFam" id="1.10.1060.10:FF:000004">
    <property type="entry name" value="Glutamate synthase, small subunit"/>
    <property type="match status" value="1"/>
</dbReference>
<dbReference type="EMBL" id="SMAS01000006">
    <property type="protein sequence ID" value="TCT32850.1"/>
    <property type="molecule type" value="Genomic_DNA"/>
</dbReference>
<gene>
    <name evidence="8" type="ORF">EC835_106176</name>
</gene>
<evidence type="ECO:0000256" key="2">
    <source>
        <dbReference type="ARBA" id="ARBA00022723"/>
    </source>
</evidence>
<sequence length="458" mass="50195">MSSSNMGSPRLEPRKKALTIRKIEFVEIYQPINGIEAQHQAQRCLSCGSPYCEWKCPLHNPIPNWLKLAGEGRILEAAELCHHTNSLPEICGRICPQERLCEAACVLNETFGSVTIGHLERYITDSAFEQGWRPDLSHVRDTGKRVAIIGAGPAGLSCADVLARHGVQAIVFDKHPEIGGLLTFGIPAFKLEKQIMQHRRRIFEEMGIIFKLNTEIGLHIPLETLLNEFDAVFIGTGTHHPVSGNLPNEDAIGVYQALPYLVGNARHLLGYADDPQYPYVSLANKNVIVLGAGDTAMDCVRSAIRQDASKVSCIYRRGASEIPATPREVLHAQEEGVQFHFHLQPIGINTDAEGQVIGVHFASTLSNSTKSEDITHPADVVIIAFGFESDDMPWISAQAIQRDMSGRIVAPRHHHYAYQTSHSKIFAGGDVVHGSDLVVTAIAEGRGAAEGIMSFLQV</sequence>
<dbReference type="InterPro" id="IPR036188">
    <property type="entry name" value="FAD/NAD-bd_sf"/>
</dbReference>
<dbReference type="Gene3D" id="1.10.1060.10">
    <property type="entry name" value="Alpha-helical ferredoxin"/>
    <property type="match status" value="1"/>
</dbReference>
<dbReference type="GO" id="GO:0016491">
    <property type="term" value="F:oxidoreductase activity"/>
    <property type="evidence" value="ECO:0007669"/>
    <property type="project" value="UniProtKB-KW"/>
</dbReference>
<keyword evidence="1" id="KW-0004">4Fe-4S</keyword>
<feature type="domain" description="FAD/NAD(P)-binding" evidence="6">
    <location>
        <begin position="145"/>
        <end position="445"/>
    </location>
</feature>
<dbReference type="NCBIfam" id="TIGR01318">
    <property type="entry name" value="gltD_gamma_fam"/>
    <property type="match status" value="1"/>
</dbReference>
<dbReference type="PRINTS" id="PR00419">
    <property type="entry name" value="ADXRDTASE"/>
</dbReference>
<dbReference type="GO" id="GO:0051539">
    <property type="term" value="F:4 iron, 4 sulfur cluster binding"/>
    <property type="evidence" value="ECO:0007669"/>
    <property type="project" value="UniProtKB-KW"/>
</dbReference>
<dbReference type="Pfam" id="PF07992">
    <property type="entry name" value="Pyr_redox_2"/>
    <property type="match status" value="1"/>
</dbReference>
<dbReference type="PANTHER" id="PTHR42783">
    <property type="entry name" value="GLUTAMATE SYNTHASE [NADPH] SMALL CHAIN"/>
    <property type="match status" value="1"/>
</dbReference>
<keyword evidence="4" id="KW-0408">Iron</keyword>
<organism evidence="8 9">
    <name type="scientific">Providencia alcalifaciens</name>
    <dbReference type="NCBI Taxonomy" id="126385"/>
    <lineage>
        <taxon>Bacteria</taxon>
        <taxon>Pseudomonadati</taxon>
        <taxon>Pseudomonadota</taxon>
        <taxon>Gammaproteobacteria</taxon>
        <taxon>Enterobacterales</taxon>
        <taxon>Morganellaceae</taxon>
        <taxon>Providencia</taxon>
    </lineage>
</organism>
<dbReference type="SUPFAM" id="SSF51971">
    <property type="entry name" value="Nucleotide-binding domain"/>
    <property type="match status" value="1"/>
</dbReference>
<evidence type="ECO:0000259" key="6">
    <source>
        <dbReference type="Pfam" id="PF07992"/>
    </source>
</evidence>
<dbReference type="InterPro" id="IPR028261">
    <property type="entry name" value="DPD_II"/>
</dbReference>
<evidence type="ECO:0000313" key="8">
    <source>
        <dbReference type="EMBL" id="TCT32850.1"/>
    </source>
</evidence>
<keyword evidence="5" id="KW-0411">Iron-sulfur</keyword>
<evidence type="ECO:0000256" key="1">
    <source>
        <dbReference type="ARBA" id="ARBA00022485"/>
    </source>
</evidence>
<proteinExistence type="predicted"/>
<name>A0A4R3NH95_9GAMM</name>
<dbReference type="SUPFAM" id="SSF46548">
    <property type="entry name" value="alpha-helical ferredoxin"/>
    <property type="match status" value="1"/>
</dbReference>
<keyword evidence="3" id="KW-0560">Oxidoreductase</keyword>
<dbReference type="InterPro" id="IPR023753">
    <property type="entry name" value="FAD/NAD-binding_dom"/>
</dbReference>
<dbReference type="Gene3D" id="3.50.50.60">
    <property type="entry name" value="FAD/NAD(P)-binding domain"/>
    <property type="match status" value="2"/>
</dbReference>
<dbReference type="GO" id="GO:0046872">
    <property type="term" value="F:metal ion binding"/>
    <property type="evidence" value="ECO:0007669"/>
    <property type="project" value="UniProtKB-KW"/>
</dbReference>
<dbReference type="InterPro" id="IPR006006">
    <property type="entry name" value="GltD-like"/>
</dbReference>
<protein>
    <submittedName>
        <fullName evidence="8">Glutamate synthase (NADPH) small subunit</fullName>
    </submittedName>
</protein>
<feature type="domain" description="Dihydroprymidine dehydrogenase" evidence="7">
    <location>
        <begin position="22"/>
        <end position="131"/>
    </location>
</feature>
<evidence type="ECO:0000256" key="4">
    <source>
        <dbReference type="ARBA" id="ARBA00023004"/>
    </source>
</evidence>
<evidence type="ECO:0000256" key="5">
    <source>
        <dbReference type="ARBA" id="ARBA00023014"/>
    </source>
</evidence>
<dbReference type="InterPro" id="IPR009051">
    <property type="entry name" value="Helical_ferredxn"/>
</dbReference>
<keyword evidence="2" id="KW-0479">Metal-binding</keyword>
<dbReference type="Pfam" id="PF14691">
    <property type="entry name" value="Fer4_20"/>
    <property type="match status" value="1"/>
</dbReference>
<dbReference type="OrthoDB" id="9803192at2"/>